<gene>
    <name evidence="1" type="ORF">BECKLFY1418B_GA0070995_10401</name>
</gene>
<organism evidence="1">
    <name type="scientific">Candidatus Kentrum sp. LFY</name>
    <dbReference type="NCBI Taxonomy" id="2126342"/>
    <lineage>
        <taxon>Bacteria</taxon>
        <taxon>Pseudomonadati</taxon>
        <taxon>Pseudomonadota</taxon>
        <taxon>Gammaproteobacteria</taxon>
        <taxon>Candidatus Kentrum</taxon>
    </lineage>
</organism>
<proteinExistence type="predicted"/>
<protein>
    <recommendedName>
        <fullName evidence="2">Outer membrane autotransporter barrel domain-containing protein</fullName>
    </recommendedName>
</protein>
<dbReference type="InterPro" id="IPR036709">
    <property type="entry name" value="Autotransporte_beta_dom_sf"/>
</dbReference>
<evidence type="ECO:0000313" key="1">
    <source>
        <dbReference type="EMBL" id="VFJ92887.1"/>
    </source>
</evidence>
<reference evidence="1" key="1">
    <citation type="submission" date="2019-02" db="EMBL/GenBank/DDBJ databases">
        <authorList>
            <person name="Gruber-Vodicka R. H."/>
            <person name="Seah K. B. B."/>
        </authorList>
    </citation>
    <scope>NUCLEOTIDE SEQUENCE</scope>
    <source>
        <strain evidence="1">BECK_M7</strain>
    </source>
</reference>
<accession>A0A450UK51</accession>
<dbReference type="SUPFAM" id="SSF103515">
    <property type="entry name" value="Autotransporter"/>
    <property type="match status" value="1"/>
</dbReference>
<dbReference type="Gene3D" id="2.40.128.130">
    <property type="entry name" value="Autotransporter beta-domain"/>
    <property type="match status" value="1"/>
</dbReference>
<name>A0A450UK51_9GAMM</name>
<dbReference type="AlphaFoldDB" id="A0A450UK51"/>
<evidence type="ECO:0008006" key="2">
    <source>
        <dbReference type="Google" id="ProtNLM"/>
    </source>
</evidence>
<dbReference type="EMBL" id="CAADFF010000040">
    <property type="protein sequence ID" value="VFJ92887.1"/>
    <property type="molecule type" value="Genomic_DNA"/>
</dbReference>
<sequence>MSLGRSKHYVYIIPSAYLGISYDFAGEEASSLIGGTTIAKGMENEELAANIGLSLTYDVGSWLVGANYDGRFKSGQDSHAVMLQARYRF</sequence>